<accession>A0ABW0U0H9</accession>
<dbReference type="InterPro" id="IPR040442">
    <property type="entry name" value="Pyrv_kinase-like_dom_sf"/>
</dbReference>
<dbReference type="InterPro" id="IPR039556">
    <property type="entry name" value="ICL/PEPM"/>
</dbReference>
<dbReference type="InterPro" id="IPR006254">
    <property type="entry name" value="Isocitrate_lyase"/>
</dbReference>
<comment type="catalytic activity">
    <reaction evidence="3">
        <text>D-threo-isocitrate = glyoxylate + succinate</text>
        <dbReference type="Rhea" id="RHEA:13245"/>
        <dbReference type="ChEBI" id="CHEBI:15562"/>
        <dbReference type="ChEBI" id="CHEBI:30031"/>
        <dbReference type="ChEBI" id="CHEBI:36655"/>
        <dbReference type="EC" id="4.1.3.1"/>
    </reaction>
</comment>
<name>A0ABW0U0H9_9BACL</name>
<comment type="caution">
    <text evidence="5">The sequence shown here is derived from an EMBL/GenBank/DDBJ whole genome shotgun (WGS) entry which is preliminary data.</text>
</comment>
<evidence type="ECO:0000256" key="3">
    <source>
        <dbReference type="ARBA" id="ARBA00023531"/>
    </source>
</evidence>
<keyword evidence="2 5" id="KW-0456">Lyase</keyword>
<dbReference type="EMBL" id="JBHSNP010000027">
    <property type="protein sequence ID" value="MFC5604168.1"/>
    <property type="molecule type" value="Genomic_DNA"/>
</dbReference>
<dbReference type="PROSITE" id="PS00161">
    <property type="entry name" value="ISOCITRATE_LYASE"/>
    <property type="match status" value="1"/>
</dbReference>
<dbReference type="PANTHER" id="PTHR21631:SF3">
    <property type="entry name" value="BIFUNCTIONAL GLYOXYLATE CYCLE PROTEIN"/>
    <property type="match status" value="1"/>
</dbReference>
<evidence type="ECO:0000256" key="1">
    <source>
        <dbReference type="ARBA" id="ARBA00012909"/>
    </source>
</evidence>
<evidence type="ECO:0000256" key="4">
    <source>
        <dbReference type="NCBIfam" id="TIGR01346"/>
    </source>
</evidence>
<evidence type="ECO:0000313" key="5">
    <source>
        <dbReference type="EMBL" id="MFC5604168.1"/>
    </source>
</evidence>
<dbReference type="RefSeq" id="WP_381445647.1">
    <property type="nucleotide sequence ID" value="NZ_JBHSNP010000027.1"/>
</dbReference>
<proteinExistence type="predicted"/>
<dbReference type="NCBIfam" id="NF011645">
    <property type="entry name" value="PRK15063.1"/>
    <property type="match status" value="1"/>
</dbReference>
<dbReference type="GO" id="GO:0004451">
    <property type="term" value="F:isocitrate lyase activity"/>
    <property type="evidence" value="ECO:0007669"/>
    <property type="project" value="UniProtKB-EC"/>
</dbReference>
<evidence type="ECO:0000313" key="6">
    <source>
        <dbReference type="Proteomes" id="UP001596071"/>
    </source>
</evidence>
<dbReference type="InterPro" id="IPR015813">
    <property type="entry name" value="Pyrv/PenolPyrv_kinase-like_dom"/>
</dbReference>
<dbReference type="EC" id="4.1.3.1" evidence="1 4"/>
<dbReference type="InterPro" id="IPR018523">
    <property type="entry name" value="Isocitrate_lyase_ph_CS"/>
</dbReference>
<dbReference type="Gene3D" id="3.20.20.60">
    <property type="entry name" value="Phosphoenolpyruvate-binding domains"/>
    <property type="match status" value="1"/>
</dbReference>
<dbReference type="PANTHER" id="PTHR21631">
    <property type="entry name" value="ISOCITRATE LYASE/MALATE SYNTHASE"/>
    <property type="match status" value="1"/>
</dbReference>
<reference evidence="6" key="1">
    <citation type="journal article" date="2019" name="Int. J. Syst. Evol. Microbiol.">
        <title>The Global Catalogue of Microorganisms (GCM) 10K type strain sequencing project: providing services to taxonomists for standard genome sequencing and annotation.</title>
        <authorList>
            <consortium name="The Broad Institute Genomics Platform"/>
            <consortium name="The Broad Institute Genome Sequencing Center for Infectious Disease"/>
            <person name="Wu L."/>
            <person name="Ma J."/>
        </authorList>
    </citation>
    <scope>NUCLEOTIDE SEQUENCE [LARGE SCALE GENOMIC DNA]</scope>
    <source>
        <strain evidence="6">KACC 11299</strain>
    </source>
</reference>
<sequence>MMNRTEQMEQLERGWQEDERWAGIERGYSAEDVIKLRGSVQIEHTLAKRGAERLWKSLHEEDFIAALGALTGNQAVQQVKAGLQAIYLSGWQVAADANMAGQMYPDQSLYPVNSVPNVVKRINQALQRADQIDCAEGRLDGFDWFAPIVADAEAGFGGPLNVFELMKAMIEAGAAGVHFEDQLASEKKCGHLGGKVLLPTQNAVRNLISARLAADVSGVPTIIIARTDADAADLITSDIDERDHEFITGERTPEGFYRTKAGIEQAIARGLAYAPYADLIWCETSTPDLEEAKRFADAIHAKFPGKMLAYNCSPSFNWKANLDDETIGKFQRELGKMGYKFQFVTLAGFHSLNHSMFELSHGYKTDGMAAYSKLQEAEFANEVNGYTATRHQREVGTGYFDEVAQVISGGTSSTTAMKGSTEEAQFV</sequence>
<dbReference type="NCBIfam" id="TIGR01346">
    <property type="entry name" value="isocit_lyase"/>
    <property type="match status" value="2"/>
</dbReference>
<keyword evidence="6" id="KW-1185">Reference proteome</keyword>
<dbReference type="CDD" id="cd00377">
    <property type="entry name" value="ICL_PEPM"/>
    <property type="match status" value="1"/>
</dbReference>
<dbReference type="PIRSF" id="PIRSF001362">
    <property type="entry name" value="Isocit_lyase"/>
    <property type="match status" value="1"/>
</dbReference>
<organism evidence="5 6">
    <name type="scientific">Sporosarcina koreensis</name>
    <dbReference type="NCBI Taxonomy" id="334735"/>
    <lineage>
        <taxon>Bacteria</taxon>
        <taxon>Bacillati</taxon>
        <taxon>Bacillota</taxon>
        <taxon>Bacilli</taxon>
        <taxon>Bacillales</taxon>
        <taxon>Caryophanaceae</taxon>
        <taxon>Sporosarcina</taxon>
    </lineage>
</organism>
<dbReference type="SUPFAM" id="SSF51621">
    <property type="entry name" value="Phosphoenolpyruvate/pyruvate domain"/>
    <property type="match status" value="1"/>
</dbReference>
<dbReference type="Pfam" id="PF00463">
    <property type="entry name" value="ICL"/>
    <property type="match status" value="1"/>
</dbReference>
<evidence type="ECO:0000256" key="2">
    <source>
        <dbReference type="ARBA" id="ARBA00023239"/>
    </source>
</evidence>
<gene>
    <name evidence="5" type="primary">aceA</name>
    <name evidence="5" type="ORF">ACFPTP_13140</name>
</gene>
<protein>
    <recommendedName>
        <fullName evidence="1 4">Isocitrate lyase</fullName>
        <ecNumber evidence="1 4">4.1.3.1</ecNumber>
    </recommendedName>
</protein>
<dbReference type="Proteomes" id="UP001596071">
    <property type="component" value="Unassembled WGS sequence"/>
</dbReference>